<dbReference type="PANTHER" id="PTHR12918">
    <property type="entry name" value="CYSTEINE DIOXYGENASE"/>
    <property type="match status" value="1"/>
</dbReference>
<proteinExistence type="inferred from homology"/>
<evidence type="ECO:0000256" key="4">
    <source>
        <dbReference type="ARBA" id="ARBA00023002"/>
    </source>
</evidence>
<dbReference type="Pfam" id="PF05995">
    <property type="entry name" value="CDO_I"/>
    <property type="match status" value="1"/>
</dbReference>
<sequence>MSRSSKLRDFVVAFTRLIEREPQEADALAAGRGLLLDLVREDDWLPEAYAQPHPQFYQQYLLHADPLERLSIVSFVWGPGQRTPVHDHTVWGLVGVLRGAELSESYTPRAEGGFEVGPTERIEAGEVVAVSPRIGDIHAIANAYDDRPSISIHVYGGNIGAIRRSVFDPATGARKPFVSGYANAAVPNLWDRSKE</sequence>
<dbReference type="Gene3D" id="1.20.5.440">
    <property type="entry name" value="ATP synthase delta/epsilon subunit, C-terminal domain"/>
    <property type="match status" value="1"/>
</dbReference>
<dbReference type="GO" id="GO:0051213">
    <property type="term" value="F:dioxygenase activity"/>
    <property type="evidence" value="ECO:0007669"/>
    <property type="project" value="UniProtKB-KW"/>
</dbReference>
<keyword evidence="3 6" id="KW-0223">Dioxygenase</keyword>
<keyword evidence="2" id="KW-0479">Metal-binding</keyword>
<dbReference type="InterPro" id="IPR011051">
    <property type="entry name" value="RmlC_Cupin_sf"/>
</dbReference>
<keyword evidence="7" id="KW-1185">Reference proteome</keyword>
<keyword evidence="4" id="KW-0560">Oxidoreductase</keyword>
<dbReference type="InterPro" id="IPR010300">
    <property type="entry name" value="CDO_1"/>
</dbReference>
<organism evidence="6 7">
    <name type="scientific">Rhodopseudomonas telluris</name>
    <dbReference type="NCBI Taxonomy" id="644215"/>
    <lineage>
        <taxon>Bacteria</taxon>
        <taxon>Pseudomonadati</taxon>
        <taxon>Pseudomonadota</taxon>
        <taxon>Alphaproteobacteria</taxon>
        <taxon>Hyphomicrobiales</taxon>
        <taxon>Nitrobacteraceae</taxon>
        <taxon>Rhodopseudomonas</taxon>
    </lineage>
</organism>
<dbReference type="PANTHER" id="PTHR12918:SF1">
    <property type="entry name" value="CYSTEINE DIOXYGENASE TYPE 1"/>
    <property type="match status" value="1"/>
</dbReference>
<accession>A0ABV6EWE4</accession>
<dbReference type="Proteomes" id="UP001589775">
    <property type="component" value="Unassembled WGS sequence"/>
</dbReference>
<dbReference type="RefSeq" id="WP_378390616.1">
    <property type="nucleotide sequence ID" value="NZ_JBHLWM010000008.1"/>
</dbReference>
<protein>
    <submittedName>
        <fullName evidence="6">Cysteine dioxygenase</fullName>
    </submittedName>
</protein>
<reference evidence="6 7" key="1">
    <citation type="submission" date="2024-09" db="EMBL/GenBank/DDBJ databases">
        <authorList>
            <person name="Sun Q."/>
            <person name="Mori K."/>
        </authorList>
    </citation>
    <scope>NUCLEOTIDE SEQUENCE [LARGE SCALE GENOMIC DNA]</scope>
    <source>
        <strain evidence="6 7">KCTC 23279</strain>
    </source>
</reference>
<dbReference type="SUPFAM" id="SSF51182">
    <property type="entry name" value="RmlC-like cupins"/>
    <property type="match status" value="1"/>
</dbReference>
<evidence type="ECO:0000313" key="7">
    <source>
        <dbReference type="Proteomes" id="UP001589775"/>
    </source>
</evidence>
<evidence type="ECO:0000313" key="6">
    <source>
        <dbReference type="EMBL" id="MFC0242546.1"/>
    </source>
</evidence>
<evidence type="ECO:0000256" key="3">
    <source>
        <dbReference type="ARBA" id="ARBA00022964"/>
    </source>
</evidence>
<dbReference type="Gene3D" id="2.60.120.10">
    <property type="entry name" value="Jelly Rolls"/>
    <property type="match status" value="1"/>
</dbReference>
<keyword evidence="5" id="KW-0408">Iron</keyword>
<dbReference type="EMBL" id="JBHLWM010000008">
    <property type="protein sequence ID" value="MFC0242546.1"/>
    <property type="molecule type" value="Genomic_DNA"/>
</dbReference>
<comment type="similarity">
    <text evidence="1">Belongs to the cysteine dioxygenase family.</text>
</comment>
<comment type="caution">
    <text evidence="6">The sequence shown here is derived from an EMBL/GenBank/DDBJ whole genome shotgun (WGS) entry which is preliminary data.</text>
</comment>
<evidence type="ECO:0000256" key="2">
    <source>
        <dbReference type="ARBA" id="ARBA00022723"/>
    </source>
</evidence>
<dbReference type="InterPro" id="IPR014710">
    <property type="entry name" value="RmlC-like_jellyroll"/>
</dbReference>
<name>A0ABV6EWE4_9BRAD</name>
<dbReference type="CDD" id="cd10548">
    <property type="entry name" value="cupin_CDO"/>
    <property type="match status" value="1"/>
</dbReference>
<evidence type="ECO:0000256" key="5">
    <source>
        <dbReference type="ARBA" id="ARBA00023004"/>
    </source>
</evidence>
<evidence type="ECO:0000256" key="1">
    <source>
        <dbReference type="ARBA" id="ARBA00006622"/>
    </source>
</evidence>
<gene>
    <name evidence="6" type="ORF">ACFFJ6_18785</name>
</gene>